<comment type="caution">
    <text evidence="2">The sequence shown here is derived from an EMBL/GenBank/DDBJ whole genome shotgun (WGS) entry which is preliminary data.</text>
</comment>
<sequence>MLHHLLFVLPISTLIILSTALPPTPPIPSFFQLPPIPPPQSPTSNTTIPLPFRYPVPGVYNEYLTITSYTIPQPLPDLKTILNSIFNMTRHIRQDGPPSEIFSSIWAETRYIKFSFVCEPQHNIARETGLDILEGLWNIIRTLGVANLWDVKFEQQGFEVGKLNLTVVTGSGSRSFERIIPSL</sequence>
<protein>
    <submittedName>
        <fullName evidence="2">Uncharacterized protein</fullName>
    </submittedName>
</protein>
<dbReference type="EMBL" id="JBHFEH010000060">
    <property type="protein sequence ID" value="KAL2049616.1"/>
    <property type="molecule type" value="Genomic_DNA"/>
</dbReference>
<evidence type="ECO:0000256" key="1">
    <source>
        <dbReference type="SAM" id="SignalP"/>
    </source>
</evidence>
<keyword evidence="3" id="KW-1185">Reference proteome</keyword>
<feature type="signal peptide" evidence="1">
    <location>
        <begin position="1"/>
        <end position="20"/>
    </location>
</feature>
<accession>A0ABR4AVH7</accession>
<name>A0ABR4AVH7_9LECA</name>
<reference evidence="2 3" key="1">
    <citation type="submission" date="2024-09" db="EMBL/GenBank/DDBJ databases">
        <title>Rethinking Asexuality: The Enigmatic Case of Functional Sexual Genes in Lepraria (Stereocaulaceae).</title>
        <authorList>
            <person name="Doellman M."/>
            <person name="Sun Y."/>
            <person name="Barcenas-Pena A."/>
            <person name="Lumbsch H.T."/>
            <person name="Grewe F."/>
        </authorList>
    </citation>
    <scope>NUCLEOTIDE SEQUENCE [LARGE SCALE GENOMIC DNA]</scope>
    <source>
        <strain evidence="2 3">Grewe 0041</strain>
    </source>
</reference>
<proteinExistence type="predicted"/>
<dbReference type="Proteomes" id="UP001590951">
    <property type="component" value="Unassembled WGS sequence"/>
</dbReference>
<gene>
    <name evidence="2" type="ORF">ABVK25_010076</name>
</gene>
<evidence type="ECO:0000313" key="2">
    <source>
        <dbReference type="EMBL" id="KAL2049616.1"/>
    </source>
</evidence>
<feature type="chain" id="PRO_5045835927" evidence="1">
    <location>
        <begin position="21"/>
        <end position="183"/>
    </location>
</feature>
<keyword evidence="1" id="KW-0732">Signal</keyword>
<organism evidence="2 3">
    <name type="scientific">Lepraria finkii</name>
    <dbReference type="NCBI Taxonomy" id="1340010"/>
    <lineage>
        <taxon>Eukaryota</taxon>
        <taxon>Fungi</taxon>
        <taxon>Dikarya</taxon>
        <taxon>Ascomycota</taxon>
        <taxon>Pezizomycotina</taxon>
        <taxon>Lecanoromycetes</taxon>
        <taxon>OSLEUM clade</taxon>
        <taxon>Lecanoromycetidae</taxon>
        <taxon>Lecanorales</taxon>
        <taxon>Lecanorineae</taxon>
        <taxon>Stereocaulaceae</taxon>
        <taxon>Lepraria</taxon>
    </lineage>
</organism>
<evidence type="ECO:0000313" key="3">
    <source>
        <dbReference type="Proteomes" id="UP001590951"/>
    </source>
</evidence>